<dbReference type="PANTHER" id="PTHR18937">
    <property type="entry name" value="STRUCTURAL MAINTENANCE OF CHROMOSOMES SMC FAMILY MEMBER"/>
    <property type="match status" value="1"/>
</dbReference>
<evidence type="ECO:0000256" key="1">
    <source>
        <dbReference type="SAM" id="MobiDB-lite"/>
    </source>
</evidence>
<dbReference type="GO" id="GO:0030893">
    <property type="term" value="C:meiotic cohesin complex"/>
    <property type="evidence" value="ECO:0007669"/>
    <property type="project" value="TreeGrafter"/>
</dbReference>
<reference evidence="2" key="3">
    <citation type="submission" date="2025-08" db="UniProtKB">
        <authorList>
            <consortium name="Ensembl"/>
        </authorList>
    </citation>
    <scope>IDENTIFICATION</scope>
</reference>
<feature type="compositionally biased region" description="Basic and acidic residues" evidence="1">
    <location>
        <begin position="150"/>
        <end position="163"/>
    </location>
</feature>
<dbReference type="PANTHER" id="PTHR18937:SF170">
    <property type="entry name" value="STRUCTURAL MAINTENANCE OF CHROMOSOMES PROTEIN 1A"/>
    <property type="match status" value="1"/>
</dbReference>
<dbReference type="GO" id="GO:0007062">
    <property type="term" value="P:sister chromatid cohesion"/>
    <property type="evidence" value="ECO:0007669"/>
    <property type="project" value="TreeGrafter"/>
</dbReference>
<dbReference type="STRING" id="13735.ENSPSIP00000004515"/>
<dbReference type="HOGENOM" id="CLU_1182441_0_0_1"/>
<proteinExistence type="predicted"/>
<dbReference type="Proteomes" id="UP000007267">
    <property type="component" value="Unassembled WGS sequence"/>
</dbReference>
<dbReference type="EMBL" id="AGCU01051514">
    <property type="status" value="NOT_ANNOTATED_CDS"/>
    <property type="molecule type" value="Genomic_DNA"/>
</dbReference>
<evidence type="ECO:0000313" key="2">
    <source>
        <dbReference type="Ensembl" id="ENSPSIP00000004515.1"/>
    </source>
</evidence>
<dbReference type="AlphaFoldDB" id="K7F905"/>
<feature type="compositionally biased region" description="Basic and acidic residues" evidence="1">
    <location>
        <begin position="112"/>
        <end position="128"/>
    </location>
</feature>
<feature type="compositionally biased region" description="Basic and acidic residues" evidence="1">
    <location>
        <begin position="184"/>
        <end position="211"/>
    </location>
</feature>
<dbReference type="Ensembl" id="ENSPSIT00000004540.1">
    <property type="protein sequence ID" value="ENSPSIP00000004515.1"/>
    <property type="gene ID" value="ENSPSIG00000004236.1"/>
</dbReference>
<feature type="region of interest" description="Disordered" evidence="1">
    <location>
        <begin position="77"/>
        <end position="228"/>
    </location>
</feature>
<dbReference type="GO" id="GO:0005634">
    <property type="term" value="C:nucleus"/>
    <property type="evidence" value="ECO:0007669"/>
    <property type="project" value="TreeGrafter"/>
</dbReference>
<reference evidence="3" key="2">
    <citation type="journal article" date="2013" name="Nat. Genet.">
        <title>The draft genomes of soft-shell turtle and green sea turtle yield insights into the development and evolution of the turtle-specific body plan.</title>
        <authorList>
            <person name="Wang Z."/>
            <person name="Pascual-Anaya J."/>
            <person name="Zadissa A."/>
            <person name="Li W."/>
            <person name="Niimura Y."/>
            <person name="Huang Z."/>
            <person name="Li C."/>
            <person name="White S."/>
            <person name="Xiong Z."/>
            <person name="Fang D."/>
            <person name="Wang B."/>
            <person name="Ming Y."/>
            <person name="Chen Y."/>
            <person name="Zheng Y."/>
            <person name="Kuraku S."/>
            <person name="Pignatelli M."/>
            <person name="Herrero J."/>
            <person name="Beal K."/>
            <person name="Nozawa M."/>
            <person name="Li Q."/>
            <person name="Wang J."/>
            <person name="Zhang H."/>
            <person name="Yu L."/>
            <person name="Shigenobu S."/>
            <person name="Wang J."/>
            <person name="Liu J."/>
            <person name="Flicek P."/>
            <person name="Searle S."/>
            <person name="Wang J."/>
            <person name="Kuratani S."/>
            <person name="Yin Y."/>
            <person name="Aken B."/>
            <person name="Zhang G."/>
            <person name="Irie N."/>
        </authorList>
    </citation>
    <scope>NUCLEOTIDE SEQUENCE [LARGE SCALE GENOMIC DNA]</scope>
    <source>
        <strain evidence="3">Daiwa-1</strain>
    </source>
</reference>
<protein>
    <submittedName>
        <fullName evidence="2">Uncharacterized protein</fullName>
    </submittedName>
</protein>
<dbReference type="Gene3D" id="1.10.287.1490">
    <property type="match status" value="1"/>
</dbReference>
<reference evidence="3" key="1">
    <citation type="submission" date="2011-10" db="EMBL/GenBank/DDBJ databases">
        <authorList>
            <consortium name="Soft-shell Turtle Genome Consortium"/>
        </authorList>
    </citation>
    <scope>NUCLEOTIDE SEQUENCE [LARGE SCALE GENOMIC DNA]</scope>
    <source>
        <strain evidence="3">Daiwa-1</strain>
    </source>
</reference>
<dbReference type="eggNOG" id="KOG0018">
    <property type="taxonomic scope" value="Eukaryota"/>
</dbReference>
<organism evidence="2 3">
    <name type="scientific">Pelodiscus sinensis</name>
    <name type="common">Chinese softshell turtle</name>
    <name type="synonym">Trionyx sinensis</name>
    <dbReference type="NCBI Taxonomy" id="13735"/>
    <lineage>
        <taxon>Eukaryota</taxon>
        <taxon>Metazoa</taxon>
        <taxon>Chordata</taxon>
        <taxon>Craniata</taxon>
        <taxon>Vertebrata</taxon>
        <taxon>Euteleostomi</taxon>
        <taxon>Archelosauria</taxon>
        <taxon>Testudinata</taxon>
        <taxon>Testudines</taxon>
        <taxon>Cryptodira</taxon>
        <taxon>Trionychia</taxon>
        <taxon>Trionychidae</taxon>
        <taxon>Pelodiscus</taxon>
    </lineage>
</organism>
<dbReference type="OMA" id="QADRYQR"/>
<sequence length="228" mass="26927">MGGIPRAQRLLPIPLGQADRYQRLKDEVVRAQVQLQLFKLYHNEAEIEKLNKELGSKNKEIDKDKKRMDRVEDELKDKKKELGKMMREQQQIEKEIKEKDSELNQKRPQYIKAKENTSHKIKKLEAAKKSLQNAQKQYKKRKGDMDELEKEMLSVEKARQEFEERMEEESQSQGRDLTLEENQELEKFNRDQKADQDRLDLEERKKVETEVRPISSLGSLGLPGATHL</sequence>
<name>K7F905_PELSI</name>
<dbReference type="GO" id="GO:0003677">
    <property type="term" value="F:DNA binding"/>
    <property type="evidence" value="ECO:0007669"/>
    <property type="project" value="TreeGrafter"/>
</dbReference>
<reference evidence="2" key="4">
    <citation type="submission" date="2025-09" db="UniProtKB">
        <authorList>
            <consortium name="Ensembl"/>
        </authorList>
    </citation>
    <scope>IDENTIFICATION</scope>
</reference>
<evidence type="ECO:0000313" key="3">
    <source>
        <dbReference type="Proteomes" id="UP000007267"/>
    </source>
</evidence>
<accession>K7F905</accession>
<feature type="compositionally biased region" description="Basic and acidic residues" evidence="1">
    <location>
        <begin position="77"/>
        <end position="105"/>
    </location>
</feature>
<keyword evidence="3" id="KW-1185">Reference proteome</keyword>
<dbReference type="GeneTree" id="ENSGT00940000155614"/>